<evidence type="ECO:0000256" key="2">
    <source>
        <dbReference type="PIRSR" id="PIRSR005902-1"/>
    </source>
</evidence>
<dbReference type="InterPro" id="IPR001130">
    <property type="entry name" value="TatD-like"/>
</dbReference>
<dbReference type="SUPFAM" id="SSF51556">
    <property type="entry name" value="Metallo-dependent hydrolases"/>
    <property type="match status" value="1"/>
</dbReference>
<keyword evidence="2" id="KW-0479">Metal-binding</keyword>
<dbReference type="PIRSF" id="PIRSF005902">
    <property type="entry name" value="DNase_TatD"/>
    <property type="match status" value="1"/>
</dbReference>
<comment type="caution">
    <text evidence="4">The sequence shown here is derived from an EMBL/GenBank/DDBJ whole genome shotgun (WGS) entry which is preliminary data.</text>
</comment>
<dbReference type="PANTHER" id="PTHR46363">
    <property type="entry name" value="DEOXYRIBONUCLEASE TATDN2-RELATED"/>
    <property type="match status" value="1"/>
</dbReference>
<gene>
    <name evidence="4" type="ORF">RFI_11908</name>
</gene>
<dbReference type="PROSITE" id="PS01090">
    <property type="entry name" value="TATD_2"/>
    <property type="match status" value="1"/>
</dbReference>
<name>X6NGW7_RETFI</name>
<dbReference type="CDD" id="cd01310">
    <property type="entry name" value="TatD_DNAse"/>
    <property type="match status" value="1"/>
</dbReference>
<dbReference type="Pfam" id="PF01026">
    <property type="entry name" value="TatD_DNase"/>
    <property type="match status" value="1"/>
</dbReference>
<feature type="binding site" evidence="2">
    <location>
        <position position="141"/>
    </location>
    <ligand>
        <name>a divalent metal cation</name>
        <dbReference type="ChEBI" id="CHEBI:60240"/>
        <label>2</label>
    </ligand>
</feature>
<keyword evidence="1" id="KW-0378">Hydrolase</keyword>
<dbReference type="Proteomes" id="UP000023152">
    <property type="component" value="Unassembled WGS sequence"/>
</dbReference>
<dbReference type="OMA" id="THCHLEY"/>
<dbReference type="EMBL" id="ASPP01008677">
    <property type="protein sequence ID" value="ETO25231.1"/>
    <property type="molecule type" value="Genomic_DNA"/>
</dbReference>
<evidence type="ECO:0000313" key="5">
    <source>
        <dbReference type="Proteomes" id="UP000023152"/>
    </source>
</evidence>
<reference evidence="4 5" key="1">
    <citation type="journal article" date="2013" name="Curr. Biol.">
        <title>The Genome of the Foraminiferan Reticulomyxa filosa.</title>
        <authorList>
            <person name="Glockner G."/>
            <person name="Hulsmann N."/>
            <person name="Schleicher M."/>
            <person name="Noegel A.A."/>
            <person name="Eichinger L."/>
            <person name="Gallinger C."/>
            <person name="Pawlowski J."/>
            <person name="Sierra R."/>
            <person name="Euteneuer U."/>
            <person name="Pillet L."/>
            <person name="Moustafa A."/>
            <person name="Platzer M."/>
            <person name="Groth M."/>
            <person name="Szafranski K."/>
            <person name="Schliwa M."/>
        </authorList>
    </citation>
    <scope>NUCLEOTIDE SEQUENCE [LARGE SCALE GENOMIC DNA]</scope>
</reference>
<feature type="binding site" evidence="2">
    <location>
        <position position="171"/>
    </location>
    <ligand>
        <name>a divalent metal cation</name>
        <dbReference type="ChEBI" id="CHEBI:60240"/>
        <label>2</label>
    </ligand>
</feature>
<dbReference type="GO" id="GO:0016788">
    <property type="term" value="F:hydrolase activity, acting on ester bonds"/>
    <property type="evidence" value="ECO:0007669"/>
    <property type="project" value="InterPro"/>
</dbReference>
<dbReference type="PANTHER" id="PTHR46363:SF1">
    <property type="entry name" value="DEOXYRIBONUCLEASE TATDN2-RELATED"/>
    <property type="match status" value="1"/>
</dbReference>
<dbReference type="PROSITE" id="PS01091">
    <property type="entry name" value="TATD_3"/>
    <property type="match status" value="1"/>
</dbReference>
<evidence type="ECO:0000256" key="3">
    <source>
        <dbReference type="SAM" id="Coils"/>
    </source>
</evidence>
<dbReference type="AlphaFoldDB" id="X6NGW7"/>
<keyword evidence="5" id="KW-1185">Reference proteome</keyword>
<sequence>MFVSNCKTKRIDNKSAIKQKKKGNFGGCITISCDTKQSEYVSCLLDKYGGEEAQTKGNIYGAFGIHPHNAKEWNEKVAKNLEEKLKRYKERKQCVALGECGLDYFVKPGLSQLLSPKHLQLQAFDAQLRMSLHLDLPVVVHTRQAEEDTFQILCRVFDTPKKKSQQKIHVHCFTDSLAFALKVLQTFPLSFFGFTGVITFASSSSHFRQLIHNIPLDRILLETDGPFMAPVPFRGNISHSGYICLIAEKIAVIKHVDTETVLKQCRDNAKNMYGV</sequence>
<organism evidence="4 5">
    <name type="scientific">Reticulomyxa filosa</name>
    <dbReference type="NCBI Taxonomy" id="46433"/>
    <lineage>
        <taxon>Eukaryota</taxon>
        <taxon>Sar</taxon>
        <taxon>Rhizaria</taxon>
        <taxon>Retaria</taxon>
        <taxon>Foraminifera</taxon>
        <taxon>Monothalamids</taxon>
        <taxon>Reticulomyxidae</taxon>
        <taxon>Reticulomyxa</taxon>
    </lineage>
</organism>
<dbReference type="InterPro" id="IPR032466">
    <property type="entry name" value="Metal_Hydrolase"/>
</dbReference>
<dbReference type="PROSITE" id="PS51257">
    <property type="entry name" value="PROKAR_LIPOPROTEIN"/>
    <property type="match status" value="1"/>
</dbReference>
<keyword evidence="3" id="KW-0175">Coiled coil</keyword>
<proteinExistence type="predicted"/>
<feature type="binding site" evidence="2">
    <location>
        <position position="99"/>
    </location>
    <ligand>
        <name>a divalent metal cation</name>
        <dbReference type="ChEBI" id="CHEBI:60240"/>
        <label>1</label>
    </ligand>
</feature>
<dbReference type="InterPro" id="IPR018228">
    <property type="entry name" value="DNase_TatD-rel_CS"/>
</dbReference>
<protein>
    <submittedName>
        <fullName evidence="4">Uncharacterized protein</fullName>
    </submittedName>
</protein>
<feature type="coiled-coil region" evidence="3">
    <location>
        <begin position="71"/>
        <end position="98"/>
    </location>
</feature>
<evidence type="ECO:0000256" key="1">
    <source>
        <dbReference type="ARBA" id="ARBA00022801"/>
    </source>
</evidence>
<accession>X6NGW7</accession>
<dbReference type="OrthoDB" id="6079689at2759"/>
<evidence type="ECO:0000313" key="4">
    <source>
        <dbReference type="EMBL" id="ETO25231.1"/>
    </source>
</evidence>
<dbReference type="GO" id="GO:0046872">
    <property type="term" value="F:metal ion binding"/>
    <property type="evidence" value="ECO:0007669"/>
    <property type="project" value="UniProtKB-KW"/>
</dbReference>
<dbReference type="Gene3D" id="3.20.20.140">
    <property type="entry name" value="Metal-dependent hydrolases"/>
    <property type="match status" value="1"/>
</dbReference>
<feature type="binding site" evidence="2">
    <location>
        <position position="224"/>
    </location>
    <ligand>
        <name>a divalent metal cation</name>
        <dbReference type="ChEBI" id="CHEBI:60240"/>
        <label>1</label>
    </ligand>
</feature>